<dbReference type="Pfam" id="PF00097">
    <property type="entry name" value="zf-C3HC4"/>
    <property type="match status" value="1"/>
</dbReference>
<dbReference type="SUPFAM" id="SSF57850">
    <property type="entry name" value="RING/U-box"/>
    <property type="match status" value="1"/>
</dbReference>
<feature type="compositionally biased region" description="Basic and acidic residues" evidence="11">
    <location>
        <begin position="624"/>
        <end position="635"/>
    </location>
</feature>
<dbReference type="AlphaFoldDB" id="A0A7F8PVE8"/>
<feature type="compositionally biased region" description="Basic and acidic residues" evidence="11">
    <location>
        <begin position="673"/>
        <end position="682"/>
    </location>
</feature>
<evidence type="ECO:0000256" key="4">
    <source>
        <dbReference type="ARBA" id="ARBA00022723"/>
    </source>
</evidence>
<dbReference type="KEGG" id="lww:102740133"/>
<evidence type="ECO:0000313" key="14">
    <source>
        <dbReference type="Proteomes" id="UP000245341"/>
    </source>
</evidence>
<dbReference type="PANTHER" id="PTHR22635">
    <property type="entry name" value="RING FINGER PROTEIN 207"/>
    <property type="match status" value="1"/>
</dbReference>
<dbReference type="InterPro" id="IPR039320">
    <property type="entry name" value="RNF207"/>
</dbReference>
<dbReference type="PROSITE" id="PS00518">
    <property type="entry name" value="ZF_RING_1"/>
    <property type="match status" value="1"/>
</dbReference>
<evidence type="ECO:0000256" key="1">
    <source>
        <dbReference type="ARBA" id="ARBA00004496"/>
    </source>
</evidence>
<dbReference type="CTD" id="388591"/>
<dbReference type="InterPro" id="IPR017907">
    <property type="entry name" value="Znf_RING_CS"/>
</dbReference>
<evidence type="ECO:0000256" key="3">
    <source>
        <dbReference type="ARBA" id="ARBA00022490"/>
    </source>
</evidence>
<dbReference type="InterPro" id="IPR018957">
    <property type="entry name" value="Znf_C3HC4_RING-type"/>
</dbReference>
<keyword evidence="4" id="KW-0479">Metal-binding</keyword>
<keyword evidence="14" id="KW-1185">Reference proteome</keyword>
<reference evidence="15" key="1">
    <citation type="submission" date="2025-08" db="UniProtKB">
        <authorList>
            <consortium name="RefSeq"/>
        </authorList>
    </citation>
    <scope>IDENTIFICATION</scope>
    <source>
        <tissue evidence="15">Liver</tissue>
    </source>
</reference>
<dbReference type="GO" id="GO:1901207">
    <property type="term" value="P:regulation of heart looping"/>
    <property type="evidence" value="ECO:0007669"/>
    <property type="project" value="TreeGrafter"/>
</dbReference>
<feature type="region of interest" description="Disordered" evidence="11">
    <location>
        <begin position="615"/>
        <end position="699"/>
    </location>
</feature>
<comment type="subunit">
    <text evidence="9">Interacts with the core-glycosylated, but not the fully glycosylated form of KCNH2/HERG. Interacts with DNAJA1 and HSPA8. Interacts (via the C-terminus) with HSPA1A; this interaction additively increases KCNH2 expression.</text>
</comment>
<keyword evidence="7" id="KW-0175">Coiled coil</keyword>
<gene>
    <name evidence="15" type="primary">RNF207</name>
</gene>
<evidence type="ECO:0000256" key="2">
    <source>
        <dbReference type="ARBA" id="ARBA00021526"/>
    </source>
</evidence>
<feature type="domain" description="B box-type" evidence="13">
    <location>
        <begin position="173"/>
        <end position="210"/>
    </location>
</feature>
<dbReference type="Proteomes" id="UP000245341">
    <property type="component" value="Unplaced"/>
</dbReference>
<keyword evidence="5 10" id="KW-0863">Zinc-finger</keyword>
<evidence type="ECO:0000256" key="8">
    <source>
        <dbReference type="ARBA" id="ARBA00055617"/>
    </source>
</evidence>
<dbReference type="FunFam" id="1.20.58.1540:FF:000002">
    <property type="entry name" value="Ring finger protein 207"/>
    <property type="match status" value="1"/>
</dbReference>
<dbReference type="InterPro" id="IPR000315">
    <property type="entry name" value="Znf_B-box"/>
</dbReference>
<dbReference type="GO" id="GO:0008270">
    <property type="term" value="F:zinc ion binding"/>
    <property type="evidence" value="ECO:0007669"/>
    <property type="project" value="UniProtKB-KW"/>
</dbReference>
<dbReference type="PROSITE" id="PS50119">
    <property type="entry name" value="ZF_BBOX"/>
    <property type="match status" value="1"/>
</dbReference>
<dbReference type="PANTHER" id="PTHR22635:SF0">
    <property type="entry name" value="RING FINGER PROTEIN 207"/>
    <property type="match status" value="1"/>
</dbReference>
<comment type="subcellular location">
    <subcellularLocation>
        <location evidence="1">Cytoplasm</location>
    </subcellularLocation>
</comment>
<evidence type="ECO:0000256" key="6">
    <source>
        <dbReference type="ARBA" id="ARBA00022833"/>
    </source>
</evidence>
<dbReference type="GO" id="GO:0048471">
    <property type="term" value="C:perinuclear region of cytoplasm"/>
    <property type="evidence" value="ECO:0007669"/>
    <property type="project" value="TreeGrafter"/>
</dbReference>
<evidence type="ECO:0000313" key="15">
    <source>
        <dbReference type="RefSeq" id="XP_030872955.1"/>
    </source>
</evidence>
<evidence type="ECO:0000256" key="9">
    <source>
        <dbReference type="ARBA" id="ARBA00066086"/>
    </source>
</evidence>
<dbReference type="FunFam" id="3.30.40.10:FF:000478">
    <property type="entry name" value="Ring finger protein 207"/>
    <property type="match status" value="1"/>
</dbReference>
<evidence type="ECO:0000259" key="13">
    <source>
        <dbReference type="PROSITE" id="PS50119"/>
    </source>
</evidence>
<keyword evidence="6" id="KW-0862">Zinc</keyword>
<feature type="domain" description="RING-type" evidence="12">
    <location>
        <begin position="25"/>
        <end position="64"/>
    </location>
</feature>
<keyword evidence="3" id="KW-0963">Cytoplasm</keyword>
<protein>
    <recommendedName>
        <fullName evidence="2">RING finger protein 207</fullName>
    </recommendedName>
</protein>
<dbReference type="Gene3D" id="1.20.58.1540">
    <property type="entry name" value="Actin interacting protein 3, C-terminal domain"/>
    <property type="match status" value="1"/>
</dbReference>
<dbReference type="GeneID" id="102740133"/>
<evidence type="ECO:0000256" key="11">
    <source>
        <dbReference type="SAM" id="MobiDB-lite"/>
    </source>
</evidence>
<evidence type="ECO:0000256" key="7">
    <source>
        <dbReference type="ARBA" id="ARBA00023054"/>
    </source>
</evidence>
<dbReference type="OrthoDB" id="9049620at2759"/>
<proteinExistence type="predicted"/>
<dbReference type="InterPro" id="IPR013083">
    <property type="entry name" value="Znf_RING/FYVE/PHD"/>
</dbReference>
<evidence type="ECO:0000259" key="12">
    <source>
        <dbReference type="PROSITE" id="PS50089"/>
    </source>
</evidence>
<dbReference type="InterPro" id="IPR021978">
    <property type="entry name" value="PML-like_CC"/>
</dbReference>
<dbReference type="GO" id="GO:0044325">
    <property type="term" value="F:transmembrane transporter binding"/>
    <property type="evidence" value="ECO:0007669"/>
    <property type="project" value="TreeGrafter"/>
</dbReference>
<evidence type="ECO:0000256" key="5">
    <source>
        <dbReference type="ARBA" id="ARBA00022771"/>
    </source>
</evidence>
<dbReference type="GO" id="GO:1905026">
    <property type="term" value="P:positive regulation of membrane repolarization during ventricular cardiac muscle cell action potential"/>
    <property type="evidence" value="ECO:0007669"/>
    <property type="project" value="UniProtKB-ARBA"/>
</dbReference>
<dbReference type="Pfam" id="PF12126">
    <property type="entry name" value="PML_CC"/>
    <property type="match status" value="1"/>
</dbReference>
<organism evidence="14 15">
    <name type="scientific">Leptonychotes weddellii</name>
    <name type="common">Weddell seal</name>
    <name type="synonym">Otaria weddellii</name>
    <dbReference type="NCBI Taxonomy" id="9713"/>
    <lineage>
        <taxon>Eukaryota</taxon>
        <taxon>Metazoa</taxon>
        <taxon>Chordata</taxon>
        <taxon>Craniata</taxon>
        <taxon>Vertebrata</taxon>
        <taxon>Euteleostomi</taxon>
        <taxon>Mammalia</taxon>
        <taxon>Eutheria</taxon>
        <taxon>Laurasiatheria</taxon>
        <taxon>Carnivora</taxon>
        <taxon>Caniformia</taxon>
        <taxon>Pinnipedia</taxon>
        <taxon>Phocidae</taxon>
        <taxon>Monachinae</taxon>
        <taxon>Lobodontini</taxon>
        <taxon>Leptonychotes</taxon>
    </lineage>
</organism>
<sequence>MSGAIFAPLEGLGALDAASGHPLVCPLCHAQFERPCLLDCFHDFCAGCLRGRATDGRLACPLCQHQTVVKGPSGLPPVDRLLQFLVDSSGDGTEVVHCANCDLECSKQAGMPGGPTATRGAVCSYLQPKGNLVVTPDAQGGHCHFATIEGAKEGLKSLQAVGRLRLRSVLRPQDAETTYFCNTCGQPLCARCRDETHRARMFARHDIVALGQRSRDVLQKCTLHAEPYIMFSTDKKSLLCIRCFRDMQGESRAHCVDLESAYVQGCERLEQAVLAVKALQTATREAIARLQAMVEEVRRSAAEEEAAIHALFGSMQDKLAERKTLLLQAVQSQYEEKDKAFKEQLSHLATLLPTLQVHLVICSSFLSLANKAEFLDLGYELMERLQGIVTRPQHLGPAQNSKITSDHRAEFARCLEPLLLPGPHRATGAGGGTNTLAASSGPKVLMGPSCPSPVGKMVGSSVQKPTLHRSISTKVLLAEGEDTPFTEHCCHYEDSYRRLQAEMQTLKDQVQELHRDLTKHHSLIKAEIMGDILHKSLQVDAQIASEYASLEGMRAVFQEIWEESYQRVANEQEIYEAQLHDLLQLKQENAYLTTITKQITPYVRSIAKVKERLEPRLQAPVDEQSEHLQNTRDDSTDSETQARNDPVSVTEKREKTSEPRGNGRTLNSLTEEPPLKNKDPHKPRQKNGGDIPTRRERPT</sequence>
<dbReference type="SMART" id="SM00184">
    <property type="entry name" value="RING"/>
    <property type="match status" value="1"/>
</dbReference>
<dbReference type="PROSITE" id="PS50089">
    <property type="entry name" value="ZF_RING_2"/>
    <property type="match status" value="1"/>
</dbReference>
<accession>A0A7F8PVE8</accession>
<dbReference type="GO" id="GO:0055117">
    <property type="term" value="P:regulation of cardiac muscle contraction"/>
    <property type="evidence" value="ECO:0007669"/>
    <property type="project" value="TreeGrafter"/>
</dbReference>
<dbReference type="Gene3D" id="3.30.40.10">
    <property type="entry name" value="Zinc/RING finger domain, C3HC4 (zinc finger)"/>
    <property type="match status" value="1"/>
</dbReference>
<dbReference type="CDD" id="cd19814">
    <property type="entry name" value="Bbox1_RNF207-like"/>
    <property type="match status" value="1"/>
</dbReference>
<dbReference type="Gene3D" id="3.30.160.60">
    <property type="entry name" value="Classic Zinc Finger"/>
    <property type="match status" value="1"/>
</dbReference>
<dbReference type="InterPro" id="IPR001841">
    <property type="entry name" value="Znf_RING"/>
</dbReference>
<evidence type="ECO:0000256" key="10">
    <source>
        <dbReference type="PROSITE-ProRule" id="PRU00024"/>
    </source>
</evidence>
<dbReference type="GO" id="GO:0030544">
    <property type="term" value="F:Hsp70 protein binding"/>
    <property type="evidence" value="ECO:0007669"/>
    <property type="project" value="InterPro"/>
</dbReference>
<dbReference type="Pfam" id="PF00643">
    <property type="entry name" value="zf-B_box"/>
    <property type="match status" value="1"/>
</dbReference>
<name>A0A7F8PVE8_LEPWE</name>
<comment type="function">
    <text evidence="8">Plays a role in cardiac repolarization possibly by stabilizing membrane expression of the potassium channel KCNH2/HERG, or by assisting its synthesis, folding or export from the endoplasmic reticulum, in a heat shock protein-dependent manner.</text>
</comment>
<dbReference type="RefSeq" id="XP_030872955.1">
    <property type="nucleotide sequence ID" value="XM_031017095.1"/>
</dbReference>